<evidence type="ECO:0000256" key="1">
    <source>
        <dbReference type="SAM" id="Phobius"/>
    </source>
</evidence>
<protein>
    <submittedName>
        <fullName evidence="2">Uncharacterized protein</fullName>
    </submittedName>
</protein>
<dbReference type="AlphaFoldDB" id="A0A9K3N4F4"/>
<accession>A0A9K3N4F4</accession>
<reference evidence="2" key="2">
    <citation type="submission" date="2020-06" db="EMBL/GenBank/DDBJ databases">
        <title>Helianthus annuus Genome sequencing and assembly Release 2.</title>
        <authorList>
            <person name="Gouzy J."/>
            <person name="Langlade N."/>
            <person name="Munos S."/>
        </authorList>
    </citation>
    <scope>NUCLEOTIDE SEQUENCE</scope>
    <source>
        <tissue evidence="2">Leaves</tissue>
    </source>
</reference>
<name>A0A9K3N4F4_HELAN</name>
<comment type="caution">
    <text evidence="2">The sequence shown here is derived from an EMBL/GenBank/DDBJ whole genome shotgun (WGS) entry which is preliminary data.</text>
</comment>
<reference evidence="2" key="1">
    <citation type="journal article" date="2017" name="Nature">
        <title>The sunflower genome provides insights into oil metabolism, flowering and Asterid evolution.</title>
        <authorList>
            <person name="Badouin H."/>
            <person name="Gouzy J."/>
            <person name="Grassa C.J."/>
            <person name="Murat F."/>
            <person name="Staton S.E."/>
            <person name="Cottret L."/>
            <person name="Lelandais-Briere C."/>
            <person name="Owens G.L."/>
            <person name="Carrere S."/>
            <person name="Mayjonade B."/>
            <person name="Legrand L."/>
            <person name="Gill N."/>
            <person name="Kane N.C."/>
            <person name="Bowers J.E."/>
            <person name="Hubner S."/>
            <person name="Bellec A."/>
            <person name="Berard A."/>
            <person name="Berges H."/>
            <person name="Blanchet N."/>
            <person name="Boniface M.C."/>
            <person name="Brunel D."/>
            <person name="Catrice O."/>
            <person name="Chaidir N."/>
            <person name="Claudel C."/>
            <person name="Donnadieu C."/>
            <person name="Faraut T."/>
            <person name="Fievet G."/>
            <person name="Helmstetter N."/>
            <person name="King M."/>
            <person name="Knapp S.J."/>
            <person name="Lai Z."/>
            <person name="Le Paslier M.C."/>
            <person name="Lippi Y."/>
            <person name="Lorenzon L."/>
            <person name="Mandel J.R."/>
            <person name="Marage G."/>
            <person name="Marchand G."/>
            <person name="Marquand E."/>
            <person name="Bret-Mestries E."/>
            <person name="Morien E."/>
            <person name="Nambeesan S."/>
            <person name="Nguyen T."/>
            <person name="Pegot-Espagnet P."/>
            <person name="Pouilly N."/>
            <person name="Raftis F."/>
            <person name="Sallet E."/>
            <person name="Schiex T."/>
            <person name="Thomas J."/>
            <person name="Vandecasteele C."/>
            <person name="Vares D."/>
            <person name="Vear F."/>
            <person name="Vautrin S."/>
            <person name="Crespi M."/>
            <person name="Mangin B."/>
            <person name="Burke J.M."/>
            <person name="Salse J."/>
            <person name="Munos S."/>
            <person name="Vincourt P."/>
            <person name="Rieseberg L.H."/>
            <person name="Langlade N.B."/>
        </authorList>
    </citation>
    <scope>NUCLEOTIDE SEQUENCE</scope>
    <source>
        <tissue evidence="2">Leaves</tissue>
    </source>
</reference>
<keyword evidence="1" id="KW-1133">Transmembrane helix</keyword>
<dbReference type="EMBL" id="MNCJ02000325">
    <property type="protein sequence ID" value="KAF5786380.1"/>
    <property type="molecule type" value="Genomic_DNA"/>
</dbReference>
<dbReference type="Proteomes" id="UP000215914">
    <property type="component" value="Unassembled WGS sequence"/>
</dbReference>
<evidence type="ECO:0000313" key="2">
    <source>
        <dbReference type="EMBL" id="KAF5786380.1"/>
    </source>
</evidence>
<evidence type="ECO:0000313" key="3">
    <source>
        <dbReference type="Proteomes" id="UP000215914"/>
    </source>
</evidence>
<organism evidence="2 3">
    <name type="scientific">Helianthus annuus</name>
    <name type="common">Common sunflower</name>
    <dbReference type="NCBI Taxonomy" id="4232"/>
    <lineage>
        <taxon>Eukaryota</taxon>
        <taxon>Viridiplantae</taxon>
        <taxon>Streptophyta</taxon>
        <taxon>Embryophyta</taxon>
        <taxon>Tracheophyta</taxon>
        <taxon>Spermatophyta</taxon>
        <taxon>Magnoliopsida</taxon>
        <taxon>eudicotyledons</taxon>
        <taxon>Gunneridae</taxon>
        <taxon>Pentapetalae</taxon>
        <taxon>asterids</taxon>
        <taxon>campanulids</taxon>
        <taxon>Asterales</taxon>
        <taxon>Asteraceae</taxon>
        <taxon>Asteroideae</taxon>
        <taxon>Heliantheae alliance</taxon>
        <taxon>Heliantheae</taxon>
        <taxon>Helianthus</taxon>
    </lineage>
</organism>
<gene>
    <name evidence="2" type="ORF">HanXRQr2_Chr10g0440271</name>
</gene>
<keyword evidence="1" id="KW-0812">Transmembrane</keyword>
<keyword evidence="1" id="KW-0472">Membrane</keyword>
<keyword evidence="3" id="KW-1185">Reference proteome</keyword>
<dbReference type="Gramene" id="mRNA:HanXRQr2_Chr10g0440271">
    <property type="protein sequence ID" value="mRNA:HanXRQr2_Chr10g0440271"/>
    <property type="gene ID" value="HanXRQr2_Chr10g0440271"/>
</dbReference>
<sequence>MTCLYLTVQTLLFVFSYFYYMYGINTGLCRFKRDYGLDGRSKRMLIVEKYTNIEYMKCTPENNVFLIHLEFLEQIFTN</sequence>
<feature type="transmembrane region" description="Helical" evidence="1">
    <location>
        <begin position="6"/>
        <end position="24"/>
    </location>
</feature>
<proteinExistence type="predicted"/>